<gene>
    <name evidence="3" type="ORF">B0H15DRAFT_956646</name>
</gene>
<evidence type="ECO:0000313" key="4">
    <source>
        <dbReference type="Proteomes" id="UP001222325"/>
    </source>
</evidence>
<sequence length="604" mass="62796">MLSSVLVIVPFLGLINAANDWTKPCTKGQCFYDLPATNAASAGTMKIWGSEDAITDITAAADWQILGCDPAAIKQDIRLVCMNNAENADSLCSHLYKTTGAVNKIVRLPENCGANAFARVSRAWVPEDQSIPSAIKARLVRRGGPPPVVKALALDTNFDEVDWSKTGQVKFSVQGASLAGTPRGDIDPRGFFGDLGNKIGGVFTKAVDKVTSVADKAADAATSKVVAVATAAASKVRTAAGSAATVAADVNKINPSKTFKVDPLVFDKSLNLFNSSIDCGPVKAKMSVDVTAKASAQPSLKVGVEGTLVPFEITAFNALAGMTAKVEGKMTVAASIIGRLDSGQILLFEAGVPGFDFPGIMSIGPSFQINAQMVGDVSLPLKMVVGLNFDIKDAQLSFPPNNALKPDTKAFTIGDTPLTLDATPGVNATGTITAHIIPSLNLGLTVLGGKVATAAVFIALDTSAALTLGLGASKAAKPAKPARRAARRAAPLVATSEVVKRAAEFGGCFSVVGGVDVKAGVKGKLFKLFNKVESVSLFSKKFNVFKKCFGDSKPAPPKRDLRMRRVSARARLETRLDLKCPIPGLADLRGLTSGTVAASAIPVV</sequence>
<reference evidence="3" key="1">
    <citation type="submission" date="2023-03" db="EMBL/GenBank/DDBJ databases">
        <title>Massive genome expansion in bonnet fungi (Mycena s.s.) driven by repeated elements and novel gene families across ecological guilds.</title>
        <authorList>
            <consortium name="Lawrence Berkeley National Laboratory"/>
            <person name="Harder C.B."/>
            <person name="Miyauchi S."/>
            <person name="Viragh M."/>
            <person name="Kuo A."/>
            <person name="Thoen E."/>
            <person name="Andreopoulos B."/>
            <person name="Lu D."/>
            <person name="Skrede I."/>
            <person name="Drula E."/>
            <person name="Henrissat B."/>
            <person name="Morin E."/>
            <person name="Kohler A."/>
            <person name="Barry K."/>
            <person name="LaButti K."/>
            <person name="Morin E."/>
            <person name="Salamov A."/>
            <person name="Lipzen A."/>
            <person name="Mereny Z."/>
            <person name="Hegedus B."/>
            <person name="Baldrian P."/>
            <person name="Stursova M."/>
            <person name="Weitz H."/>
            <person name="Taylor A."/>
            <person name="Grigoriev I.V."/>
            <person name="Nagy L.G."/>
            <person name="Martin F."/>
            <person name="Kauserud H."/>
        </authorList>
    </citation>
    <scope>NUCLEOTIDE SEQUENCE</scope>
    <source>
        <strain evidence="3">CBHHK173m</strain>
    </source>
</reference>
<organism evidence="3 4">
    <name type="scientific">Mycena belliarum</name>
    <dbReference type="NCBI Taxonomy" id="1033014"/>
    <lineage>
        <taxon>Eukaryota</taxon>
        <taxon>Fungi</taxon>
        <taxon>Dikarya</taxon>
        <taxon>Basidiomycota</taxon>
        <taxon>Agaricomycotina</taxon>
        <taxon>Agaricomycetes</taxon>
        <taxon>Agaricomycetidae</taxon>
        <taxon>Agaricales</taxon>
        <taxon>Marasmiineae</taxon>
        <taxon>Mycenaceae</taxon>
        <taxon>Mycena</taxon>
    </lineage>
</organism>
<evidence type="ECO:0000256" key="1">
    <source>
        <dbReference type="SAM" id="SignalP"/>
    </source>
</evidence>
<comment type="caution">
    <text evidence="3">The sequence shown here is derived from an EMBL/GenBank/DDBJ whole genome shotgun (WGS) entry which is preliminary data.</text>
</comment>
<protein>
    <recommendedName>
        <fullName evidence="2">DUF7223 domain-containing protein</fullName>
    </recommendedName>
</protein>
<feature type="chain" id="PRO_5041922083" description="DUF7223 domain-containing protein" evidence="1">
    <location>
        <begin position="18"/>
        <end position="604"/>
    </location>
</feature>
<keyword evidence="1" id="KW-0732">Signal</keyword>
<feature type="domain" description="DUF7223" evidence="2">
    <location>
        <begin position="265"/>
        <end position="454"/>
    </location>
</feature>
<evidence type="ECO:0000259" key="2">
    <source>
        <dbReference type="Pfam" id="PF23865"/>
    </source>
</evidence>
<name>A0AAD6TNU2_9AGAR</name>
<dbReference type="EMBL" id="JARJCN010000100">
    <property type="protein sequence ID" value="KAJ7075240.1"/>
    <property type="molecule type" value="Genomic_DNA"/>
</dbReference>
<keyword evidence="4" id="KW-1185">Reference proteome</keyword>
<feature type="signal peptide" evidence="1">
    <location>
        <begin position="1"/>
        <end position="17"/>
    </location>
</feature>
<dbReference type="InterPro" id="IPR055647">
    <property type="entry name" value="DUF7223"/>
</dbReference>
<dbReference type="Pfam" id="PF23865">
    <property type="entry name" value="DUF7223"/>
    <property type="match status" value="1"/>
</dbReference>
<dbReference type="Proteomes" id="UP001222325">
    <property type="component" value="Unassembled WGS sequence"/>
</dbReference>
<dbReference type="AlphaFoldDB" id="A0AAD6TNU2"/>
<evidence type="ECO:0000313" key="3">
    <source>
        <dbReference type="EMBL" id="KAJ7075240.1"/>
    </source>
</evidence>
<accession>A0AAD6TNU2</accession>
<proteinExistence type="predicted"/>